<sequence>MTTDGSTAPEEGSTSVDGEGAARGQALPPSPRPSVIVLASGGHARLRDRPRRRLRPLPAPLHDLPASILAGGGLDLSPLASASSSSLLAFSPSSRWHRLIFAARRHHVAFSPCRRE</sequence>
<feature type="compositionally biased region" description="Polar residues" evidence="1">
    <location>
        <begin position="1"/>
        <end position="16"/>
    </location>
</feature>
<name>Q6Z8K8_ORYSJ</name>
<evidence type="ECO:0000313" key="2">
    <source>
        <dbReference type="EMBL" id="BAD15635.1"/>
    </source>
</evidence>
<protein>
    <submittedName>
        <fullName evidence="2">Uncharacterized protein</fullName>
    </submittedName>
</protein>
<feature type="region of interest" description="Disordered" evidence="1">
    <location>
        <begin position="1"/>
        <end position="62"/>
    </location>
</feature>
<gene>
    <name evidence="2" type="primary">P0431B06.11</name>
</gene>
<organism evidence="2 3">
    <name type="scientific">Oryza sativa subsp. japonica</name>
    <name type="common">Rice</name>
    <dbReference type="NCBI Taxonomy" id="39947"/>
    <lineage>
        <taxon>Eukaryota</taxon>
        <taxon>Viridiplantae</taxon>
        <taxon>Streptophyta</taxon>
        <taxon>Embryophyta</taxon>
        <taxon>Tracheophyta</taxon>
        <taxon>Spermatophyta</taxon>
        <taxon>Magnoliopsida</taxon>
        <taxon>Liliopsida</taxon>
        <taxon>Poales</taxon>
        <taxon>Poaceae</taxon>
        <taxon>BOP clade</taxon>
        <taxon>Oryzoideae</taxon>
        <taxon>Oryzeae</taxon>
        <taxon>Oryzinae</taxon>
        <taxon>Oryza</taxon>
        <taxon>Oryza sativa</taxon>
    </lineage>
</organism>
<accession>Q6Z8K8</accession>
<dbReference type="AlphaFoldDB" id="Q6Z8K8"/>
<feature type="compositionally biased region" description="Basic residues" evidence="1">
    <location>
        <begin position="44"/>
        <end position="55"/>
    </location>
</feature>
<evidence type="ECO:0000313" key="3">
    <source>
        <dbReference type="Proteomes" id="UP000000763"/>
    </source>
</evidence>
<dbReference type="EMBL" id="AP004774">
    <property type="protein sequence ID" value="BAD15635.1"/>
    <property type="molecule type" value="Genomic_DNA"/>
</dbReference>
<reference evidence="3" key="2">
    <citation type="journal article" date="2008" name="Nucleic Acids Res.">
        <title>The rice annotation project database (RAP-DB): 2008 update.</title>
        <authorList>
            <consortium name="The rice annotation project (RAP)"/>
        </authorList>
    </citation>
    <scope>GENOME REANNOTATION</scope>
    <source>
        <strain evidence="3">cv. Nipponbare</strain>
    </source>
</reference>
<dbReference type="Proteomes" id="UP000000763">
    <property type="component" value="Chromosome 2"/>
</dbReference>
<proteinExistence type="predicted"/>
<reference evidence="3" key="1">
    <citation type="journal article" date="2005" name="Nature">
        <title>The map-based sequence of the rice genome.</title>
        <authorList>
            <consortium name="International rice genome sequencing project (IRGSP)"/>
            <person name="Matsumoto T."/>
            <person name="Wu J."/>
            <person name="Kanamori H."/>
            <person name="Katayose Y."/>
            <person name="Fujisawa M."/>
            <person name="Namiki N."/>
            <person name="Mizuno H."/>
            <person name="Yamamoto K."/>
            <person name="Antonio B.A."/>
            <person name="Baba T."/>
            <person name="Sakata K."/>
            <person name="Nagamura Y."/>
            <person name="Aoki H."/>
            <person name="Arikawa K."/>
            <person name="Arita K."/>
            <person name="Bito T."/>
            <person name="Chiden Y."/>
            <person name="Fujitsuka N."/>
            <person name="Fukunaka R."/>
            <person name="Hamada M."/>
            <person name="Harada C."/>
            <person name="Hayashi A."/>
            <person name="Hijishita S."/>
            <person name="Honda M."/>
            <person name="Hosokawa S."/>
            <person name="Ichikawa Y."/>
            <person name="Idonuma A."/>
            <person name="Iijima M."/>
            <person name="Ikeda M."/>
            <person name="Ikeno M."/>
            <person name="Ito K."/>
            <person name="Ito S."/>
            <person name="Ito T."/>
            <person name="Ito Y."/>
            <person name="Ito Y."/>
            <person name="Iwabuchi A."/>
            <person name="Kamiya K."/>
            <person name="Karasawa W."/>
            <person name="Kurita K."/>
            <person name="Katagiri S."/>
            <person name="Kikuta A."/>
            <person name="Kobayashi H."/>
            <person name="Kobayashi N."/>
            <person name="Machita K."/>
            <person name="Maehara T."/>
            <person name="Masukawa M."/>
            <person name="Mizubayashi T."/>
            <person name="Mukai Y."/>
            <person name="Nagasaki H."/>
            <person name="Nagata Y."/>
            <person name="Naito S."/>
            <person name="Nakashima M."/>
            <person name="Nakama Y."/>
            <person name="Nakamichi Y."/>
            <person name="Nakamura M."/>
            <person name="Meguro A."/>
            <person name="Negishi M."/>
            <person name="Ohta I."/>
            <person name="Ohta T."/>
            <person name="Okamoto M."/>
            <person name="Ono N."/>
            <person name="Saji S."/>
            <person name="Sakaguchi M."/>
            <person name="Sakai K."/>
            <person name="Shibata M."/>
            <person name="Shimokawa T."/>
            <person name="Song J."/>
            <person name="Takazaki Y."/>
            <person name="Terasawa K."/>
            <person name="Tsugane M."/>
            <person name="Tsuji K."/>
            <person name="Ueda S."/>
            <person name="Waki K."/>
            <person name="Yamagata H."/>
            <person name="Yamamoto M."/>
            <person name="Yamamoto S."/>
            <person name="Yamane H."/>
            <person name="Yoshiki S."/>
            <person name="Yoshihara R."/>
            <person name="Yukawa K."/>
            <person name="Zhong H."/>
            <person name="Yano M."/>
            <person name="Yuan Q."/>
            <person name="Ouyang S."/>
            <person name="Liu J."/>
            <person name="Jones K.M."/>
            <person name="Gansberger K."/>
            <person name="Moffat K."/>
            <person name="Hill J."/>
            <person name="Bera J."/>
            <person name="Fadrosh D."/>
            <person name="Jin S."/>
            <person name="Johri S."/>
            <person name="Kim M."/>
            <person name="Overton L."/>
            <person name="Reardon M."/>
            <person name="Tsitrin T."/>
            <person name="Vuong H."/>
            <person name="Weaver B."/>
            <person name="Ciecko A."/>
            <person name="Tallon L."/>
            <person name="Jackson J."/>
            <person name="Pai G."/>
            <person name="Aken S.V."/>
            <person name="Utterback T."/>
            <person name="Reidmuller S."/>
            <person name="Feldblyum T."/>
            <person name="Hsiao J."/>
            <person name="Zismann V."/>
            <person name="Iobst S."/>
            <person name="de Vazeille A.R."/>
            <person name="Buell C.R."/>
            <person name="Ying K."/>
            <person name="Li Y."/>
            <person name="Lu T."/>
            <person name="Huang Y."/>
            <person name="Zhao Q."/>
            <person name="Feng Q."/>
            <person name="Zhang L."/>
            <person name="Zhu J."/>
            <person name="Weng Q."/>
            <person name="Mu J."/>
            <person name="Lu Y."/>
            <person name="Fan D."/>
            <person name="Liu Y."/>
            <person name="Guan J."/>
            <person name="Zhang Y."/>
            <person name="Yu S."/>
            <person name="Liu X."/>
            <person name="Zhang Y."/>
            <person name="Hong G."/>
            <person name="Han B."/>
            <person name="Choisne N."/>
            <person name="Demange N."/>
            <person name="Orjeda G."/>
            <person name="Samain S."/>
            <person name="Cattolico L."/>
            <person name="Pelletier E."/>
            <person name="Couloux A."/>
            <person name="Segurens B."/>
            <person name="Wincker P."/>
            <person name="D'Hont A."/>
            <person name="Scarpelli C."/>
            <person name="Weissenbach J."/>
            <person name="Salanoubat M."/>
            <person name="Quetier F."/>
            <person name="Yu Y."/>
            <person name="Kim H.R."/>
            <person name="Rambo T."/>
            <person name="Currie J."/>
            <person name="Collura K."/>
            <person name="Luo M."/>
            <person name="Yang T."/>
            <person name="Ammiraju J.S.S."/>
            <person name="Engler F."/>
            <person name="Soderlund C."/>
            <person name="Wing R.A."/>
            <person name="Palmer L.E."/>
            <person name="de la Bastide M."/>
            <person name="Spiegel L."/>
            <person name="Nascimento L."/>
            <person name="Zutavern T."/>
            <person name="O'Shaughnessy A."/>
            <person name="Dike S."/>
            <person name="Dedhia N."/>
            <person name="Preston R."/>
            <person name="Balija V."/>
            <person name="McCombie W.R."/>
            <person name="Chow T."/>
            <person name="Chen H."/>
            <person name="Chung M."/>
            <person name="Chen C."/>
            <person name="Shaw J."/>
            <person name="Wu H."/>
            <person name="Hsiao K."/>
            <person name="Chao Y."/>
            <person name="Chu M."/>
            <person name="Cheng C."/>
            <person name="Hour A."/>
            <person name="Lee P."/>
            <person name="Lin S."/>
            <person name="Lin Y."/>
            <person name="Liou J."/>
            <person name="Liu S."/>
            <person name="Hsing Y."/>
            <person name="Raghuvanshi S."/>
            <person name="Mohanty A."/>
            <person name="Bharti A.K."/>
            <person name="Gaur A."/>
            <person name="Gupta V."/>
            <person name="Kumar D."/>
            <person name="Ravi V."/>
            <person name="Vij S."/>
            <person name="Kapur A."/>
            <person name="Khurana P."/>
            <person name="Khurana P."/>
            <person name="Khurana J.P."/>
            <person name="Tyagi A.K."/>
            <person name="Gaikwad K."/>
            <person name="Singh A."/>
            <person name="Dalal V."/>
            <person name="Srivastava S."/>
            <person name="Dixit A."/>
            <person name="Pal A.K."/>
            <person name="Ghazi I.A."/>
            <person name="Yadav M."/>
            <person name="Pandit A."/>
            <person name="Bhargava A."/>
            <person name="Sureshbabu K."/>
            <person name="Batra K."/>
            <person name="Sharma T.R."/>
            <person name="Mohapatra T."/>
            <person name="Singh N.K."/>
            <person name="Messing J."/>
            <person name="Nelson A.B."/>
            <person name="Fuks G."/>
            <person name="Kavchok S."/>
            <person name="Keizer G."/>
            <person name="Linton E."/>
            <person name="Llaca V."/>
            <person name="Song R."/>
            <person name="Tanyolac B."/>
            <person name="Young S."/>
            <person name="Ho-Il K."/>
            <person name="Hahn J.H."/>
            <person name="Sangsakoo G."/>
            <person name="Vanavichit A."/>
            <person name="de Mattos Luiz.A.T."/>
            <person name="Zimmer P.D."/>
            <person name="Malone G."/>
            <person name="Dellagostin O."/>
            <person name="de Oliveira A.C."/>
            <person name="Bevan M."/>
            <person name="Bancroft I."/>
            <person name="Minx P."/>
            <person name="Cordum H."/>
            <person name="Wilson R."/>
            <person name="Cheng Z."/>
            <person name="Jin W."/>
            <person name="Jiang J."/>
            <person name="Leong S.A."/>
            <person name="Iwama H."/>
            <person name="Gojobori T."/>
            <person name="Itoh T."/>
            <person name="Niimura Y."/>
            <person name="Fujii Y."/>
            <person name="Habara T."/>
            <person name="Sakai H."/>
            <person name="Sato Y."/>
            <person name="Wilson G."/>
            <person name="Kumar K."/>
            <person name="McCouch S."/>
            <person name="Juretic N."/>
            <person name="Hoen D."/>
            <person name="Wright S."/>
            <person name="Bruskiewich R."/>
            <person name="Bureau T."/>
            <person name="Miyao A."/>
            <person name="Hirochika H."/>
            <person name="Nishikawa T."/>
            <person name="Kadowaki K."/>
            <person name="Sugiura M."/>
            <person name="Burr B."/>
            <person name="Sasaki T."/>
        </authorList>
    </citation>
    <scope>NUCLEOTIDE SEQUENCE [LARGE SCALE GENOMIC DNA]</scope>
    <source>
        <strain evidence="3">cv. Nipponbare</strain>
    </source>
</reference>
<evidence type="ECO:0000256" key="1">
    <source>
        <dbReference type="SAM" id="MobiDB-lite"/>
    </source>
</evidence>